<evidence type="ECO:0000313" key="3">
    <source>
        <dbReference type="Proteomes" id="UP000184031"/>
    </source>
</evidence>
<sequence length="61" mass="7445">MTYWKRTSFMVKSYDFRNSVGSALFQGKDIAPYIIYYLLIFNRNSPIMGKIKLIYWRRLLR</sequence>
<evidence type="ECO:0000313" key="2">
    <source>
        <dbReference type="EMBL" id="SHL04761.1"/>
    </source>
</evidence>
<organism evidence="2 3">
    <name type="scientific">Flagellimonas taeanensis</name>
    <dbReference type="NCBI Taxonomy" id="1005926"/>
    <lineage>
        <taxon>Bacteria</taxon>
        <taxon>Pseudomonadati</taxon>
        <taxon>Bacteroidota</taxon>
        <taxon>Flavobacteriia</taxon>
        <taxon>Flavobacteriales</taxon>
        <taxon>Flavobacteriaceae</taxon>
        <taxon>Flagellimonas</taxon>
    </lineage>
</organism>
<dbReference type="AlphaFoldDB" id="A0A1M6XFR2"/>
<accession>A0A1M6XFR2</accession>
<dbReference type="EMBL" id="FOKU01000004">
    <property type="protein sequence ID" value="SFB95193.1"/>
    <property type="molecule type" value="Genomic_DNA"/>
</dbReference>
<evidence type="ECO:0000313" key="4">
    <source>
        <dbReference type="Proteomes" id="UP000198940"/>
    </source>
</evidence>
<name>A0A1M6XFR2_9FLAO</name>
<protein>
    <submittedName>
        <fullName evidence="2">Uncharacterized protein</fullName>
    </submittedName>
</protein>
<keyword evidence="4" id="KW-1185">Reference proteome</keyword>
<dbReference type="EMBL" id="FRAT01000006">
    <property type="protein sequence ID" value="SHL04761.1"/>
    <property type="molecule type" value="Genomic_DNA"/>
</dbReference>
<proteinExistence type="predicted"/>
<evidence type="ECO:0000313" key="1">
    <source>
        <dbReference type="EMBL" id="SFB95193.1"/>
    </source>
</evidence>
<reference evidence="2 3" key="1">
    <citation type="submission" date="2016-11" db="EMBL/GenBank/DDBJ databases">
        <authorList>
            <person name="Varghese N."/>
            <person name="Submissions S."/>
        </authorList>
    </citation>
    <scope>NUCLEOTIDE SEQUENCE [LARGE SCALE GENOMIC DNA]</scope>
    <source>
        <strain evidence="2 3">CGMCC 1.12174</strain>
        <strain evidence="1 4">DSM 26351</strain>
    </source>
</reference>
<gene>
    <name evidence="1" type="ORF">SAMN04487891_10443</name>
    <name evidence="2" type="ORF">SAMN05216293_2559</name>
</gene>
<dbReference type="Proteomes" id="UP000184031">
    <property type="component" value="Unassembled WGS sequence"/>
</dbReference>
<dbReference type="STRING" id="1055723.SAMN05216293_2559"/>
<comment type="caution">
    <text evidence="2">The sequence shown here is derived from an EMBL/GenBank/DDBJ whole genome shotgun (WGS) entry which is preliminary data.</text>
</comment>
<dbReference type="Proteomes" id="UP000198940">
    <property type="component" value="Unassembled WGS sequence"/>
</dbReference>